<name>A0A9R1TZ56_9HYME</name>
<dbReference type="RefSeq" id="XP_011301272.1">
    <property type="nucleotide sequence ID" value="XM_011302970.1"/>
</dbReference>
<gene>
    <name evidence="2" type="primary">LOC105265478</name>
</gene>
<organism evidence="1 2">
    <name type="scientific">Fopius arisanus</name>
    <dbReference type="NCBI Taxonomy" id="64838"/>
    <lineage>
        <taxon>Eukaryota</taxon>
        <taxon>Metazoa</taxon>
        <taxon>Ecdysozoa</taxon>
        <taxon>Arthropoda</taxon>
        <taxon>Hexapoda</taxon>
        <taxon>Insecta</taxon>
        <taxon>Pterygota</taxon>
        <taxon>Neoptera</taxon>
        <taxon>Endopterygota</taxon>
        <taxon>Hymenoptera</taxon>
        <taxon>Apocrita</taxon>
        <taxon>Ichneumonoidea</taxon>
        <taxon>Braconidae</taxon>
        <taxon>Opiinae</taxon>
        <taxon>Fopius</taxon>
    </lineage>
</organism>
<dbReference type="AlphaFoldDB" id="A0A9R1TZ56"/>
<accession>A0A9R1TZ56</accession>
<dbReference type="KEGG" id="fas:105265478"/>
<keyword evidence="1" id="KW-1185">Reference proteome</keyword>
<proteinExistence type="predicted"/>
<protein>
    <submittedName>
        <fullName evidence="2">Uncharacterized protein</fullName>
    </submittedName>
</protein>
<dbReference type="Proteomes" id="UP000694866">
    <property type="component" value="Unplaced"/>
</dbReference>
<evidence type="ECO:0000313" key="1">
    <source>
        <dbReference type="Proteomes" id="UP000694866"/>
    </source>
</evidence>
<reference evidence="2" key="1">
    <citation type="submission" date="2025-08" db="UniProtKB">
        <authorList>
            <consortium name="RefSeq"/>
        </authorList>
    </citation>
    <scope>IDENTIFICATION</scope>
    <source>
        <strain evidence="2">USDA-PBARC FA_bdor</strain>
        <tissue evidence="2">Whole organism</tissue>
    </source>
</reference>
<dbReference type="GeneID" id="105265478"/>
<evidence type="ECO:0000313" key="2">
    <source>
        <dbReference type="RefSeq" id="XP_011301272.1"/>
    </source>
</evidence>
<sequence>MNANIITQYSVESFTMKIIMLIAIIAVPTIHVHGEDVVNLIKIVEDAMNKVGDYGNNFVGPLREKLSSDYLRTKTSLDIKINQMYNESLIAVKSAADKNGVNASICVEGLKQELDGIITDKFPDFEFCMKHTMNFAMEFTAFIQNQGNTGYVMIEGLQQLRKSYSKLPVSHAEKCYEGLTWYTSAVSHNYAGSSGRLVDVGQSLYNYSVQNVFNCFQKPIALIREELLTVEGRVKKCIADKINNKPLENL</sequence>